<comment type="caution">
    <text evidence="4">The sequence shown here is derived from an EMBL/GenBank/DDBJ whole genome shotgun (WGS) entry which is preliminary data.</text>
</comment>
<organism evidence="4 5">
    <name type="scientific">Iodidimonas nitroreducens</name>
    <dbReference type="NCBI Taxonomy" id="1236968"/>
    <lineage>
        <taxon>Bacteria</taxon>
        <taxon>Pseudomonadati</taxon>
        <taxon>Pseudomonadota</taxon>
        <taxon>Alphaproteobacteria</taxon>
        <taxon>Iodidimonadales</taxon>
        <taxon>Iodidimonadaceae</taxon>
        <taxon>Iodidimonas</taxon>
    </lineage>
</organism>
<dbReference type="PANTHER" id="PTHR10590">
    <property type="entry name" value="SODIUM/NUCLEOSIDE COTRANSPORTER"/>
    <property type="match status" value="1"/>
</dbReference>
<gene>
    <name evidence="4" type="ORF">JCM17846_10320</name>
</gene>
<dbReference type="GO" id="GO:0015293">
    <property type="term" value="F:symporter activity"/>
    <property type="evidence" value="ECO:0007669"/>
    <property type="project" value="TreeGrafter"/>
</dbReference>
<dbReference type="Pfam" id="PF07670">
    <property type="entry name" value="Gate"/>
    <property type="match status" value="1"/>
</dbReference>
<dbReference type="InterPro" id="IPR008276">
    <property type="entry name" value="C_nuclsd_transpt"/>
</dbReference>
<feature type="domain" description="Concentrative nucleoside transporter N-terminal" evidence="2">
    <location>
        <begin position="13"/>
        <end position="86"/>
    </location>
</feature>
<dbReference type="InterPro" id="IPR011642">
    <property type="entry name" value="Gate_dom"/>
</dbReference>
<evidence type="ECO:0000313" key="5">
    <source>
        <dbReference type="Proteomes" id="UP000324996"/>
    </source>
</evidence>
<protein>
    <submittedName>
        <fullName evidence="4">Uncharacterized protein</fullName>
    </submittedName>
</protein>
<feature type="transmembrane region" description="Helical" evidence="1">
    <location>
        <begin position="180"/>
        <end position="199"/>
    </location>
</feature>
<dbReference type="GO" id="GO:0005886">
    <property type="term" value="C:plasma membrane"/>
    <property type="evidence" value="ECO:0007669"/>
    <property type="project" value="TreeGrafter"/>
</dbReference>
<dbReference type="RefSeq" id="WP_313979389.1">
    <property type="nucleotide sequence ID" value="NZ_BKCN01000003.1"/>
</dbReference>
<proteinExistence type="predicted"/>
<keyword evidence="1" id="KW-1133">Transmembrane helix</keyword>
<dbReference type="PANTHER" id="PTHR10590:SF4">
    <property type="entry name" value="SOLUTE CARRIER FAMILY 28 MEMBER 3"/>
    <property type="match status" value="1"/>
</dbReference>
<dbReference type="EMBL" id="BKCN01000003">
    <property type="protein sequence ID" value="GER03350.1"/>
    <property type="molecule type" value="Genomic_DNA"/>
</dbReference>
<dbReference type="AlphaFoldDB" id="A0A5A7N7J5"/>
<dbReference type="GO" id="GO:0005337">
    <property type="term" value="F:nucleoside transmembrane transporter activity"/>
    <property type="evidence" value="ECO:0007669"/>
    <property type="project" value="InterPro"/>
</dbReference>
<dbReference type="Pfam" id="PF01773">
    <property type="entry name" value="Nucleos_tra2_N"/>
    <property type="match status" value="1"/>
</dbReference>
<feature type="transmembrane region" description="Helical" evidence="1">
    <location>
        <begin position="102"/>
        <end position="125"/>
    </location>
</feature>
<sequence length="201" mass="21839">MLDNVLVSIQPAFGLAVLIGIAWLFSEDRRAFSWRWVVGAVLLQIVLAFLFLRVPMLWKLLEAAGEGVMVLEQASRAGSSYMFGYLGGAPLPFEAKAGASTLIIAFEILPIILVTAALSALLWHWRILPAIIRGLGWALQRSLGIGGAVGLGTAANLFMGVVESPLVLRAYVRTMGRAEIFMVMVAGLATFRGLCWFYMPP</sequence>
<name>A0A5A7N7J5_9PROT</name>
<feature type="transmembrane region" description="Helical" evidence="1">
    <location>
        <begin position="37"/>
        <end position="58"/>
    </location>
</feature>
<keyword evidence="1" id="KW-0812">Transmembrane</keyword>
<accession>A0A5A7N7J5</accession>
<feature type="transmembrane region" description="Helical" evidence="1">
    <location>
        <begin position="145"/>
        <end position="168"/>
    </location>
</feature>
<evidence type="ECO:0000313" key="4">
    <source>
        <dbReference type="EMBL" id="GER03350.1"/>
    </source>
</evidence>
<evidence type="ECO:0000256" key="1">
    <source>
        <dbReference type="SAM" id="Phobius"/>
    </source>
</evidence>
<evidence type="ECO:0000259" key="2">
    <source>
        <dbReference type="Pfam" id="PF01773"/>
    </source>
</evidence>
<reference evidence="4 5" key="1">
    <citation type="submission" date="2019-09" db="EMBL/GenBank/DDBJ databases">
        <title>NBRP : Genome information of microbial organism related human and environment.</title>
        <authorList>
            <person name="Hattori M."/>
            <person name="Oshima K."/>
            <person name="Inaba H."/>
            <person name="Suda W."/>
            <person name="Sakamoto M."/>
            <person name="Iino T."/>
            <person name="Kitahara M."/>
            <person name="Oshida Y."/>
            <person name="Iida T."/>
            <person name="Kudo T."/>
            <person name="Itoh T."/>
            <person name="Ohkuma M."/>
        </authorList>
    </citation>
    <scope>NUCLEOTIDE SEQUENCE [LARGE SCALE GENOMIC DNA]</scope>
    <source>
        <strain evidence="4 5">Q-1</strain>
    </source>
</reference>
<feature type="transmembrane region" description="Helical" evidence="1">
    <location>
        <begin position="6"/>
        <end position="25"/>
    </location>
</feature>
<keyword evidence="1" id="KW-0472">Membrane</keyword>
<dbReference type="Proteomes" id="UP000324996">
    <property type="component" value="Unassembled WGS sequence"/>
</dbReference>
<keyword evidence="5" id="KW-1185">Reference proteome</keyword>
<feature type="domain" description="Nucleoside transporter/FeoB GTPase Gate" evidence="3">
    <location>
        <begin position="106"/>
        <end position="190"/>
    </location>
</feature>
<dbReference type="InterPro" id="IPR002668">
    <property type="entry name" value="CNT_N_dom"/>
</dbReference>
<evidence type="ECO:0000259" key="3">
    <source>
        <dbReference type="Pfam" id="PF07670"/>
    </source>
</evidence>